<organism evidence="1 2">
    <name type="scientific">Trichoderma harzianum</name>
    <name type="common">Hypocrea lixii</name>
    <dbReference type="NCBI Taxonomy" id="5544"/>
    <lineage>
        <taxon>Eukaryota</taxon>
        <taxon>Fungi</taxon>
        <taxon>Dikarya</taxon>
        <taxon>Ascomycota</taxon>
        <taxon>Pezizomycotina</taxon>
        <taxon>Sordariomycetes</taxon>
        <taxon>Hypocreomycetidae</taxon>
        <taxon>Hypocreales</taxon>
        <taxon>Hypocreaceae</taxon>
        <taxon>Trichoderma</taxon>
    </lineage>
</organism>
<evidence type="ECO:0000313" key="1">
    <source>
        <dbReference type="EMBL" id="PNP58144.1"/>
    </source>
</evidence>
<proteinExistence type="predicted"/>
<dbReference type="Proteomes" id="UP000236290">
    <property type="component" value="Unassembled WGS sequence"/>
</dbReference>
<dbReference type="OrthoDB" id="194358at2759"/>
<evidence type="ECO:0000313" key="2">
    <source>
        <dbReference type="Proteomes" id="UP000236290"/>
    </source>
</evidence>
<reference evidence="1 2" key="1">
    <citation type="submission" date="2017-02" db="EMBL/GenBank/DDBJ databases">
        <title>Genomes of Trichoderma spp. with biocontrol activity.</title>
        <authorList>
            <person name="Gardiner D."/>
            <person name="Kazan K."/>
            <person name="Vos C."/>
            <person name="Harvey P."/>
        </authorList>
    </citation>
    <scope>NUCLEOTIDE SEQUENCE [LARGE SCALE GENOMIC DNA]</scope>
    <source>
        <strain evidence="1 2">Tr1</strain>
    </source>
</reference>
<name>A0A2K0UK43_TRIHA</name>
<dbReference type="AlphaFoldDB" id="A0A2K0UK43"/>
<gene>
    <name evidence="1" type="ORF">THARTR1_02302</name>
</gene>
<sequence length="107" mass="12569">MRRHDVRLHSGSKNDEEIYLLRRLCTKKATDIVDKIYAVRALFPDTFGTLTPNYSQTAVKTYTDAARSLLEAHRNVRFMRFASHNSRDDGMPTWVPAWTPIHKHRWI</sequence>
<comment type="caution">
    <text evidence="1">The sequence shown here is derived from an EMBL/GenBank/DDBJ whole genome shotgun (WGS) entry which is preliminary data.</text>
</comment>
<accession>A0A2K0UK43</accession>
<dbReference type="EMBL" id="MTYI01000023">
    <property type="protein sequence ID" value="PNP58144.1"/>
    <property type="molecule type" value="Genomic_DNA"/>
</dbReference>
<protein>
    <submittedName>
        <fullName evidence="1">Uncharacterized protein</fullName>
    </submittedName>
</protein>